<sequence>MSKSYFLACLKIKDAIIMATESPESPGKEINKNSRPETAHNAIINRKPCKKVSILNAAISANRTNVIARIFINICKYAYSMLS</sequence>
<dbReference type="EMBL" id="CP119313">
    <property type="protein sequence ID" value="WEK21548.1"/>
    <property type="molecule type" value="Genomic_DNA"/>
</dbReference>
<evidence type="ECO:0000313" key="1">
    <source>
        <dbReference type="EMBL" id="WEK21548.1"/>
    </source>
</evidence>
<name>A0AAJ5WA01_9SPHI</name>
<protein>
    <submittedName>
        <fullName evidence="1">Uncharacterized protein</fullName>
    </submittedName>
</protein>
<dbReference type="AlphaFoldDB" id="A0AAJ5WA01"/>
<accession>A0AAJ5WA01</accession>
<evidence type="ECO:0000313" key="2">
    <source>
        <dbReference type="Proteomes" id="UP001214530"/>
    </source>
</evidence>
<reference evidence="1" key="1">
    <citation type="submission" date="2023-03" db="EMBL/GenBank/DDBJ databases">
        <title>Andean soil-derived lignocellulolytic bacterial consortium as a source of novel taxa and putative plastic-active enzymes.</title>
        <authorList>
            <person name="Diaz-Garcia L."/>
            <person name="Chuvochina M."/>
            <person name="Feuerriegel G."/>
            <person name="Bunk B."/>
            <person name="Sproer C."/>
            <person name="Streit W.R."/>
            <person name="Rodriguez L.M."/>
            <person name="Overmann J."/>
            <person name="Jimenez D.J."/>
        </authorList>
    </citation>
    <scope>NUCLEOTIDE SEQUENCE</scope>
    <source>
        <strain evidence="1">MAG 3858</strain>
    </source>
</reference>
<gene>
    <name evidence="1" type="ORF">P0Y49_10405</name>
</gene>
<dbReference type="Proteomes" id="UP001214530">
    <property type="component" value="Chromosome"/>
</dbReference>
<proteinExistence type="predicted"/>
<organism evidence="1 2">
    <name type="scientific">Candidatus Pedobacter colombiensis</name>
    <dbReference type="NCBI Taxonomy" id="3121371"/>
    <lineage>
        <taxon>Bacteria</taxon>
        <taxon>Pseudomonadati</taxon>
        <taxon>Bacteroidota</taxon>
        <taxon>Sphingobacteriia</taxon>
        <taxon>Sphingobacteriales</taxon>
        <taxon>Sphingobacteriaceae</taxon>
        <taxon>Pedobacter</taxon>
    </lineage>
</organism>